<dbReference type="STRING" id="1121432.SAMN02745219_02835"/>
<dbReference type="InterPro" id="IPR051598">
    <property type="entry name" value="TSUP/Inactive_protease-like"/>
</dbReference>
<keyword evidence="6" id="KW-1003">Cell membrane</keyword>
<evidence type="ECO:0000256" key="5">
    <source>
        <dbReference type="ARBA" id="ARBA00023136"/>
    </source>
</evidence>
<feature type="transmembrane region" description="Helical" evidence="6">
    <location>
        <begin position="85"/>
        <end position="110"/>
    </location>
</feature>
<feature type="transmembrane region" description="Helical" evidence="6">
    <location>
        <begin position="355"/>
        <end position="374"/>
    </location>
</feature>
<feature type="transmembrane region" description="Helical" evidence="6">
    <location>
        <begin position="318"/>
        <end position="343"/>
    </location>
</feature>
<feature type="transmembrane region" description="Helical" evidence="6">
    <location>
        <begin position="183"/>
        <end position="204"/>
    </location>
</feature>
<proteinExistence type="inferred from homology"/>
<comment type="similarity">
    <text evidence="2 6">Belongs to the 4-toluene sulfonate uptake permease (TSUP) (TC 2.A.102) family.</text>
</comment>
<evidence type="ECO:0000256" key="2">
    <source>
        <dbReference type="ARBA" id="ARBA00009142"/>
    </source>
</evidence>
<dbReference type="OrthoDB" id="9779078at2"/>
<protein>
    <recommendedName>
        <fullName evidence="6">Probable membrane transporter protein</fullName>
    </recommendedName>
</protein>
<evidence type="ECO:0000313" key="7">
    <source>
        <dbReference type="EMBL" id="SHJ56182.1"/>
    </source>
</evidence>
<keyword evidence="8" id="KW-1185">Reference proteome</keyword>
<evidence type="ECO:0000313" key="8">
    <source>
        <dbReference type="Proteomes" id="UP000184529"/>
    </source>
</evidence>
<dbReference type="RefSeq" id="WP_072870586.1">
    <property type="nucleotide sequence ID" value="NZ_FQZM01000041.1"/>
</dbReference>
<dbReference type="Proteomes" id="UP000184529">
    <property type="component" value="Unassembled WGS sequence"/>
</dbReference>
<dbReference type="GO" id="GO:0005886">
    <property type="term" value="C:plasma membrane"/>
    <property type="evidence" value="ECO:0007669"/>
    <property type="project" value="UniProtKB-SubCell"/>
</dbReference>
<evidence type="ECO:0000256" key="4">
    <source>
        <dbReference type="ARBA" id="ARBA00022989"/>
    </source>
</evidence>
<organism evidence="7 8">
    <name type="scientific">Desulfofundulus thermosubterraneus DSM 16057</name>
    <dbReference type="NCBI Taxonomy" id="1121432"/>
    <lineage>
        <taxon>Bacteria</taxon>
        <taxon>Bacillati</taxon>
        <taxon>Bacillota</taxon>
        <taxon>Clostridia</taxon>
        <taxon>Eubacteriales</taxon>
        <taxon>Peptococcaceae</taxon>
        <taxon>Desulfofundulus</taxon>
    </lineage>
</organism>
<reference evidence="8" key="1">
    <citation type="submission" date="2016-11" db="EMBL/GenBank/DDBJ databases">
        <authorList>
            <person name="Varghese N."/>
            <person name="Submissions S."/>
        </authorList>
    </citation>
    <scope>NUCLEOTIDE SEQUENCE [LARGE SCALE GENOMIC DNA]</scope>
    <source>
        <strain evidence="8">DSM 16057</strain>
    </source>
</reference>
<feature type="transmembrane region" description="Helical" evidence="6">
    <location>
        <begin position="43"/>
        <end position="65"/>
    </location>
</feature>
<name>A0A1M6KB97_9FIRM</name>
<sequence length="439" mass="46720">MGMFRRVVGGGLAAGEFLTALSRKQAQWELEMSRVILGRRWKLLLVALFPVLLGLGMEMAVAAGLPEHIGGHKAYMPSFATTEMFIGSIFVGIMAGLITGVIGAGGGYVLTPALMSIGVKGIMAVGTDQFHLFAKAIMGTVIHRKMGNVNFWIAAWFVLGSVTGASVGGVLNRAIYQKSPALSDAFISAVYVFMLGILGFYALADWMRTRKGAVAGARTSSVDTTTNFARWLQSLPLKPRVKFDEHIVPGGRSIAVYPIIICGFIVGFVAAIMGVGGGFLTFPMMVYGLGVSTFTTVGTDILQIIFTTGYSSITQYAIYGYVFYTVAMGMLLGSLVGVQMGALVTRMVKGVTIRAFYALTILAGFVNRICALPGKLNEVGWINMSKATATLINSVGTVIFFALVGIFSLWILAVFFKGASKIREAERQALTAGSAGVGH</sequence>
<keyword evidence="5 6" id="KW-0472">Membrane</keyword>
<evidence type="ECO:0000256" key="3">
    <source>
        <dbReference type="ARBA" id="ARBA00022692"/>
    </source>
</evidence>
<accession>A0A1M6KB97</accession>
<dbReference type="PANTHER" id="PTHR43701">
    <property type="entry name" value="MEMBRANE TRANSPORTER PROTEIN MJ0441-RELATED"/>
    <property type="match status" value="1"/>
</dbReference>
<feature type="transmembrane region" description="Helical" evidence="6">
    <location>
        <begin position="254"/>
        <end position="279"/>
    </location>
</feature>
<dbReference type="InterPro" id="IPR002781">
    <property type="entry name" value="TM_pro_TauE-like"/>
</dbReference>
<dbReference type="AlphaFoldDB" id="A0A1M6KB97"/>
<dbReference type="PANTHER" id="PTHR43701:SF12">
    <property type="entry name" value="MEMBRANE TRANSPORTER PROTEIN YTNM-RELATED"/>
    <property type="match status" value="1"/>
</dbReference>
<keyword evidence="4 6" id="KW-1133">Transmembrane helix</keyword>
<evidence type="ECO:0000256" key="6">
    <source>
        <dbReference type="RuleBase" id="RU363041"/>
    </source>
</evidence>
<keyword evidence="3 6" id="KW-0812">Transmembrane</keyword>
<dbReference type="EMBL" id="FQZM01000041">
    <property type="protein sequence ID" value="SHJ56182.1"/>
    <property type="molecule type" value="Genomic_DNA"/>
</dbReference>
<feature type="transmembrane region" description="Helical" evidence="6">
    <location>
        <begin position="149"/>
        <end position="171"/>
    </location>
</feature>
<gene>
    <name evidence="7" type="ORF">SAMN02745219_02835</name>
</gene>
<evidence type="ECO:0000256" key="1">
    <source>
        <dbReference type="ARBA" id="ARBA00004141"/>
    </source>
</evidence>
<dbReference type="Pfam" id="PF01925">
    <property type="entry name" value="TauE"/>
    <property type="match status" value="1"/>
</dbReference>
<feature type="transmembrane region" description="Helical" evidence="6">
    <location>
        <begin position="394"/>
        <end position="416"/>
    </location>
</feature>
<comment type="subcellular location">
    <subcellularLocation>
        <location evidence="6">Cell membrane</location>
        <topology evidence="6">Multi-pass membrane protein</topology>
    </subcellularLocation>
    <subcellularLocation>
        <location evidence="1">Membrane</location>
        <topology evidence="1">Multi-pass membrane protein</topology>
    </subcellularLocation>
</comment>